<comment type="caution">
    <text evidence="1">The sequence shown here is derived from an EMBL/GenBank/DDBJ whole genome shotgun (WGS) entry which is preliminary data.</text>
</comment>
<dbReference type="Proteomes" id="UP000252458">
    <property type="component" value="Unassembled WGS sequence"/>
</dbReference>
<evidence type="ECO:0000313" key="1">
    <source>
        <dbReference type="EMBL" id="RBB38883.1"/>
    </source>
</evidence>
<protein>
    <submittedName>
        <fullName evidence="1">Uncharacterized protein</fullName>
    </submittedName>
</protein>
<organism evidence="1 2">
    <name type="scientific">Burkholderia reimsis</name>
    <dbReference type="NCBI Taxonomy" id="2234132"/>
    <lineage>
        <taxon>Bacteria</taxon>
        <taxon>Pseudomonadati</taxon>
        <taxon>Pseudomonadota</taxon>
        <taxon>Betaproteobacteria</taxon>
        <taxon>Burkholderiales</taxon>
        <taxon>Burkholderiaceae</taxon>
        <taxon>Burkholderia</taxon>
    </lineage>
</organism>
<reference evidence="1 2" key="1">
    <citation type="submission" date="2018-06" db="EMBL/GenBank/DDBJ databases">
        <title>Draft genome sequence of Burkholderia reimsis strain BE51 isolated from a French agricultural soil.</title>
        <authorList>
            <person name="Esmaeel Q."/>
        </authorList>
    </citation>
    <scope>NUCLEOTIDE SEQUENCE [LARGE SCALE GENOMIC DNA]</scope>
    <source>
        <strain evidence="1 2">BE51</strain>
    </source>
</reference>
<dbReference type="AlphaFoldDB" id="A0A365QV10"/>
<sequence length="201" mass="23091">MNDTLFMSIPRALHFAYLMQAFDAVPESILANVYRRFMQESDVWEPRKVKTVDFRGLSRHEVFAECAGIRAAVVRECPPLERCVIACRYELTDYAQRQGGRVAFFTKARAKAFEALAHHARVVWMPHVPQDVMLLLVAHAFVSRRETPITLRRIADEYGHSHTHWHRQSNKLVDELASVEARALDALTPYFTRQCHGVSVA</sequence>
<proteinExistence type="predicted"/>
<dbReference type="EMBL" id="QMFZ01000012">
    <property type="protein sequence ID" value="RBB38883.1"/>
    <property type="molecule type" value="Genomic_DNA"/>
</dbReference>
<name>A0A365QV10_9BURK</name>
<accession>A0A365QV10</accession>
<evidence type="ECO:0000313" key="2">
    <source>
        <dbReference type="Proteomes" id="UP000252458"/>
    </source>
</evidence>
<gene>
    <name evidence="1" type="ORF">DPV79_16005</name>
</gene>
<keyword evidence="2" id="KW-1185">Reference proteome</keyword>